<evidence type="ECO:0000256" key="3">
    <source>
        <dbReference type="ARBA" id="ARBA00022768"/>
    </source>
</evidence>
<sequence length="240" mass="25914">MLDMYQFPGDDTPFIKGSALKALNGDTGDYGVPAIKQLMEAVDSHFPDPARDVDKPFLMGIESVMAITGKGTVATGRIERGIAKTGDTIEIVGVKDKPMKATIAGIEMFHKTLDEGQSGDQCGVMLKGVKRNEIQRGQVLCASGTVKTYSKFDADIYVLKEDEGGRKKPFFSSYRPQAFIRTATVTVEVQLPDSVEMAMPGDSLSISLNTEKPMALEEGLRFALREGGLTVGSGIITKCH</sequence>
<evidence type="ECO:0000313" key="10">
    <source>
        <dbReference type="EMBL" id="CAI4019903.1"/>
    </source>
</evidence>
<dbReference type="OrthoDB" id="2067at2759"/>
<dbReference type="EMBL" id="CAMXCT020006778">
    <property type="protein sequence ID" value="CAL1173278.1"/>
    <property type="molecule type" value="Genomic_DNA"/>
</dbReference>
<dbReference type="Proteomes" id="UP001152797">
    <property type="component" value="Unassembled WGS sequence"/>
</dbReference>
<accession>A0A9P1GS81</accession>
<feature type="domain" description="Translation elongation factor EFTu/EF1A C-terminal" evidence="8">
    <location>
        <begin position="146"/>
        <end position="238"/>
    </location>
</feature>
<keyword evidence="6" id="KW-0342">GTP-binding</keyword>
<dbReference type="SUPFAM" id="SSF50447">
    <property type="entry name" value="Translation proteins"/>
    <property type="match status" value="1"/>
</dbReference>
<dbReference type="Gene3D" id="2.40.30.10">
    <property type="entry name" value="Translation factors"/>
    <property type="match status" value="2"/>
</dbReference>
<dbReference type="AlphaFoldDB" id="A0A9P1GS81"/>
<dbReference type="InterPro" id="IPR004161">
    <property type="entry name" value="EFTu-like_2"/>
</dbReference>
<dbReference type="PANTHER" id="PTHR43721">
    <property type="entry name" value="ELONGATION FACTOR TU-RELATED"/>
    <property type="match status" value="1"/>
</dbReference>
<keyword evidence="4" id="KW-0934">Plastid</keyword>
<keyword evidence="2" id="KW-0547">Nucleotide-binding</keyword>
<evidence type="ECO:0000259" key="8">
    <source>
        <dbReference type="Pfam" id="PF03143"/>
    </source>
</evidence>
<dbReference type="Pfam" id="PF03143">
    <property type="entry name" value="GTP_EFTU_D3"/>
    <property type="match status" value="1"/>
</dbReference>
<dbReference type="GO" id="GO:0005525">
    <property type="term" value="F:GTP binding"/>
    <property type="evidence" value="ECO:0007669"/>
    <property type="project" value="UniProtKB-KW"/>
</dbReference>
<dbReference type="InterPro" id="IPR009001">
    <property type="entry name" value="Transl_elong_EF1A/Init_IF2_C"/>
</dbReference>
<dbReference type="PANTHER" id="PTHR43721:SF22">
    <property type="entry name" value="ELONGATION FACTOR TU, MITOCHONDRIAL"/>
    <property type="match status" value="1"/>
</dbReference>
<reference evidence="11" key="2">
    <citation type="submission" date="2024-04" db="EMBL/GenBank/DDBJ databases">
        <authorList>
            <person name="Chen Y."/>
            <person name="Shah S."/>
            <person name="Dougan E. K."/>
            <person name="Thang M."/>
            <person name="Chan C."/>
        </authorList>
    </citation>
    <scope>NUCLEOTIDE SEQUENCE [LARGE SCALE GENOMIC DNA]</scope>
</reference>
<comment type="subcellular location">
    <subcellularLocation>
        <location evidence="1">Plastid</location>
        <location evidence="1">Apicoplast</location>
    </subcellularLocation>
</comment>
<dbReference type="InterPro" id="IPR009000">
    <property type="entry name" value="Transl_B-barrel_sf"/>
</dbReference>
<proteinExistence type="predicted"/>
<organism evidence="10">
    <name type="scientific">Cladocopium goreaui</name>
    <dbReference type="NCBI Taxonomy" id="2562237"/>
    <lineage>
        <taxon>Eukaryota</taxon>
        <taxon>Sar</taxon>
        <taxon>Alveolata</taxon>
        <taxon>Dinophyceae</taxon>
        <taxon>Suessiales</taxon>
        <taxon>Symbiodiniaceae</taxon>
        <taxon>Cladocopium</taxon>
    </lineage>
</organism>
<reference evidence="10" key="1">
    <citation type="submission" date="2022-10" db="EMBL/GenBank/DDBJ databases">
        <authorList>
            <person name="Chen Y."/>
            <person name="Dougan E. K."/>
            <person name="Chan C."/>
            <person name="Rhodes N."/>
            <person name="Thang M."/>
        </authorList>
    </citation>
    <scope>NUCLEOTIDE SEQUENCE</scope>
</reference>
<evidence type="ECO:0000259" key="9">
    <source>
        <dbReference type="Pfam" id="PF03144"/>
    </source>
</evidence>
<comment type="caution">
    <text evidence="10">The sequence shown here is derived from an EMBL/GenBank/DDBJ whole genome shotgun (WGS) entry which is preliminary data.</text>
</comment>
<dbReference type="Pfam" id="PF03144">
    <property type="entry name" value="GTP_EFTU_D2"/>
    <property type="match status" value="1"/>
</dbReference>
<dbReference type="CDD" id="cd03707">
    <property type="entry name" value="EFTU_III"/>
    <property type="match status" value="1"/>
</dbReference>
<evidence type="ECO:0000256" key="4">
    <source>
        <dbReference type="ARBA" id="ARBA00022887"/>
    </source>
</evidence>
<protein>
    <recommendedName>
        <fullName evidence="7">Elongation factor Tu, apicoplast</fullName>
    </recommendedName>
</protein>
<dbReference type="CDD" id="cd03697">
    <property type="entry name" value="EFTU_II"/>
    <property type="match status" value="1"/>
</dbReference>
<evidence type="ECO:0000256" key="2">
    <source>
        <dbReference type="ARBA" id="ARBA00022741"/>
    </source>
</evidence>
<evidence type="ECO:0000256" key="6">
    <source>
        <dbReference type="ARBA" id="ARBA00023134"/>
    </source>
</evidence>
<keyword evidence="3 12" id="KW-0251">Elongation factor</keyword>
<name>A0A9P1GS81_9DINO</name>
<keyword evidence="13" id="KW-1185">Reference proteome</keyword>
<keyword evidence="5" id="KW-0648">Protein biosynthesis</keyword>
<feature type="domain" description="Translation elongation factor EFTu-like" evidence="9">
    <location>
        <begin position="71"/>
        <end position="141"/>
    </location>
</feature>
<evidence type="ECO:0000256" key="7">
    <source>
        <dbReference type="ARBA" id="ARBA00071511"/>
    </source>
</evidence>
<evidence type="ECO:0000256" key="1">
    <source>
        <dbReference type="ARBA" id="ARBA00004467"/>
    </source>
</evidence>
<gene>
    <name evidence="10" type="ORF">C1SCF055_LOCUS44361</name>
</gene>
<dbReference type="GO" id="GO:0003746">
    <property type="term" value="F:translation elongation factor activity"/>
    <property type="evidence" value="ECO:0007669"/>
    <property type="project" value="UniProtKB-KW"/>
</dbReference>
<dbReference type="SUPFAM" id="SSF50465">
    <property type="entry name" value="EF-Tu/eEF-1alpha/eIF2-gamma C-terminal domain"/>
    <property type="match status" value="1"/>
</dbReference>
<dbReference type="InterPro" id="IPR050055">
    <property type="entry name" value="EF-Tu_GTPase"/>
</dbReference>
<dbReference type="EMBL" id="CAMXCT030006778">
    <property type="protein sequence ID" value="CAL4807215.1"/>
    <property type="molecule type" value="Genomic_DNA"/>
</dbReference>
<dbReference type="EMBL" id="CAMXCT010006778">
    <property type="protein sequence ID" value="CAI4019903.1"/>
    <property type="molecule type" value="Genomic_DNA"/>
</dbReference>
<dbReference type="GO" id="GO:0070125">
    <property type="term" value="P:mitochondrial translational elongation"/>
    <property type="evidence" value="ECO:0007669"/>
    <property type="project" value="TreeGrafter"/>
</dbReference>
<evidence type="ECO:0000313" key="13">
    <source>
        <dbReference type="Proteomes" id="UP001152797"/>
    </source>
</evidence>
<evidence type="ECO:0000256" key="5">
    <source>
        <dbReference type="ARBA" id="ARBA00022917"/>
    </source>
</evidence>
<keyword evidence="4" id="KW-0933">Apicoplast</keyword>
<dbReference type="GO" id="GO:0005739">
    <property type="term" value="C:mitochondrion"/>
    <property type="evidence" value="ECO:0007669"/>
    <property type="project" value="TreeGrafter"/>
</dbReference>
<dbReference type="FunFam" id="2.40.30.10:FF:000001">
    <property type="entry name" value="Elongation factor Tu"/>
    <property type="match status" value="1"/>
</dbReference>
<dbReference type="InterPro" id="IPR004160">
    <property type="entry name" value="Transl_elong_EFTu/EF1A_C"/>
</dbReference>
<evidence type="ECO:0000313" key="12">
    <source>
        <dbReference type="EMBL" id="CAL4807215.1"/>
    </source>
</evidence>
<dbReference type="InterPro" id="IPR033720">
    <property type="entry name" value="EFTU_2"/>
</dbReference>
<evidence type="ECO:0000313" key="11">
    <source>
        <dbReference type="EMBL" id="CAL1173278.1"/>
    </source>
</evidence>